<dbReference type="EMBL" id="FZOT01000005">
    <property type="protein sequence ID" value="SNS71807.1"/>
    <property type="molecule type" value="Genomic_DNA"/>
</dbReference>
<name>A0A239GRN6_9BURK</name>
<dbReference type="Proteomes" id="UP000198284">
    <property type="component" value="Unassembled WGS sequence"/>
</dbReference>
<reference evidence="1 2" key="1">
    <citation type="submission" date="2017-06" db="EMBL/GenBank/DDBJ databases">
        <authorList>
            <person name="Kim H.J."/>
            <person name="Triplett B.A."/>
        </authorList>
    </citation>
    <scope>NUCLEOTIDE SEQUENCE [LARGE SCALE GENOMIC DNA]</scope>
    <source>
        <strain evidence="1 2">U15</strain>
    </source>
</reference>
<evidence type="ECO:0000313" key="2">
    <source>
        <dbReference type="Proteomes" id="UP000198284"/>
    </source>
</evidence>
<keyword evidence="2" id="KW-1185">Reference proteome</keyword>
<protein>
    <recommendedName>
        <fullName evidence="3">Lipoprotein</fullName>
    </recommendedName>
</protein>
<dbReference type="PROSITE" id="PS51257">
    <property type="entry name" value="PROKAR_LIPOPROTEIN"/>
    <property type="match status" value="1"/>
</dbReference>
<proteinExistence type="predicted"/>
<dbReference type="AlphaFoldDB" id="A0A239GRN6"/>
<dbReference type="OrthoDB" id="8777776at2"/>
<sequence length="121" mass="12704">MPKLLPSALLALSILAGCATHGSDRTRADSGVAAPSTSVIPVPGQITIQDREGAAVLEKVQPHVGVSSNVVEKLAHAQGCMSEKGAGLITQKGPVEIYRMQCDDGRVFNARCELRQCGPLR</sequence>
<evidence type="ECO:0008006" key="3">
    <source>
        <dbReference type="Google" id="ProtNLM"/>
    </source>
</evidence>
<dbReference type="RefSeq" id="WP_089399306.1">
    <property type="nucleotide sequence ID" value="NZ_FZOT01000005.1"/>
</dbReference>
<accession>A0A239GRN6</accession>
<gene>
    <name evidence="1" type="ORF">SAMN06265795_105164</name>
</gene>
<organism evidence="1 2">
    <name type="scientific">Noviherbaspirillum humi</name>
    <dbReference type="NCBI Taxonomy" id="1688639"/>
    <lineage>
        <taxon>Bacteria</taxon>
        <taxon>Pseudomonadati</taxon>
        <taxon>Pseudomonadota</taxon>
        <taxon>Betaproteobacteria</taxon>
        <taxon>Burkholderiales</taxon>
        <taxon>Oxalobacteraceae</taxon>
        <taxon>Noviherbaspirillum</taxon>
    </lineage>
</organism>
<evidence type="ECO:0000313" key="1">
    <source>
        <dbReference type="EMBL" id="SNS71807.1"/>
    </source>
</evidence>